<keyword evidence="1" id="KW-0343">GTPase activation</keyword>
<feature type="region of interest" description="Disordered" evidence="2">
    <location>
        <begin position="455"/>
        <end position="500"/>
    </location>
</feature>
<name>A0A0K2TB17_LEPSM</name>
<dbReference type="PANTHER" id="PTHR46150:SF3">
    <property type="entry name" value="RHO GTPASE-ACTIVATING PROTEIN 100F"/>
    <property type="match status" value="1"/>
</dbReference>
<dbReference type="Pfam" id="PF00620">
    <property type="entry name" value="RhoGAP"/>
    <property type="match status" value="1"/>
</dbReference>
<dbReference type="SMART" id="SM00239">
    <property type="entry name" value="C2"/>
    <property type="match status" value="1"/>
</dbReference>
<feature type="compositionally biased region" description="Basic and acidic residues" evidence="2">
    <location>
        <begin position="329"/>
        <end position="341"/>
    </location>
</feature>
<evidence type="ECO:0000259" key="3">
    <source>
        <dbReference type="PROSITE" id="PS50004"/>
    </source>
</evidence>
<dbReference type="CDD" id="cd06718">
    <property type="entry name" value="PDZ_Par6-like"/>
    <property type="match status" value="1"/>
</dbReference>
<dbReference type="InterPro" id="IPR000008">
    <property type="entry name" value="C2_dom"/>
</dbReference>
<evidence type="ECO:0000259" key="5">
    <source>
        <dbReference type="PROSITE" id="PS50238"/>
    </source>
</evidence>
<dbReference type="GO" id="GO:0016477">
    <property type="term" value="P:cell migration"/>
    <property type="evidence" value="ECO:0007669"/>
    <property type="project" value="TreeGrafter"/>
</dbReference>
<dbReference type="GO" id="GO:0007165">
    <property type="term" value="P:signal transduction"/>
    <property type="evidence" value="ECO:0007669"/>
    <property type="project" value="InterPro"/>
</dbReference>
<dbReference type="Pfam" id="PF00595">
    <property type="entry name" value="PDZ"/>
    <property type="match status" value="1"/>
</dbReference>
<dbReference type="Gene3D" id="2.60.40.150">
    <property type="entry name" value="C2 domain"/>
    <property type="match status" value="1"/>
</dbReference>
<dbReference type="AlphaFoldDB" id="A0A0K2TB17"/>
<dbReference type="InterPro" id="IPR001478">
    <property type="entry name" value="PDZ"/>
</dbReference>
<dbReference type="OrthoDB" id="120383at2759"/>
<dbReference type="EMBL" id="HACA01005401">
    <property type="protein sequence ID" value="CDW22762.1"/>
    <property type="molecule type" value="Transcribed_RNA"/>
</dbReference>
<dbReference type="Pfam" id="PF25336">
    <property type="entry name" value="C2_SYDE"/>
    <property type="match status" value="1"/>
</dbReference>
<feature type="region of interest" description="Disordered" evidence="2">
    <location>
        <begin position="279"/>
        <end position="436"/>
    </location>
</feature>
<dbReference type="InterPro" id="IPR036034">
    <property type="entry name" value="PDZ_sf"/>
</dbReference>
<dbReference type="SUPFAM" id="SSF49562">
    <property type="entry name" value="C2 domain (Calcium/lipid-binding domain, CaLB)"/>
    <property type="match status" value="1"/>
</dbReference>
<dbReference type="GO" id="GO:0030030">
    <property type="term" value="P:cell projection organization"/>
    <property type="evidence" value="ECO:0007669"/>
    <property type="project" value="TreeGrafter"/>
</dbReference>
<dbReference type="PROSITE" id="PS50004">
    <property type="entry name" value="C2"/>
    <property type="match status" value="1"/>
</dbReference>
<dbReference type="InterPro" id="IPR000198">
    <property type="entry name" value="RhoGAP_dom"/>
</dbReference>
<reference evidence="6" key="1">
    <citation type="submission" date="2014-05" db="EMBL/GenBank/DDBJ databases">
        <authorList>
            <person name="Chronopoulou M."/>
        </authorList>
    </citation>
    <scope>NUCLEOTIDE SEQUENCE</scope>
    <source>
        <tissue evidence="6">Whole organism</tissue>
    </source>
</reference>
<dbReference type="Gene3D" id="2.30.42.10">
    <property type="match status" value="1"/>
</dbReference>
<accession>A0A0K2TB17</accession>
<dbReference type="FunFam" id="1.10.555.10:FF:000031">
    <property type="entry name" value="rho GTPase-activating protein 100F isoform X6"/>
    <property type="match status" value="1"/>
</dbReference>
<organism evidence="6">
    <name type="scientific">Lepeophtheirus salmonis</name>
    <name type="common">Salmon louse</name>
    <name type="synonym">Caligus salmonis</name>
    <dbReference type="NCBI Taxonomy" id="72036"/>
    <lineage>
        <taxon>Eukaryota</taxon>
        <taxon>Metazoa</taxon>
        <taxon>Ecdysozoa</taxon>
        <taxon>Arthropoda</taxon>
        <taxon>Crustacea</taxon>
        <taxon>Multicrustacea</taxon>
        <taxon>Hexanauplia</taxon>
        <taxon>Copepoda</taxon>
        <taxon>Siphonostomatoida</taxon>
        <taxon>Caligidae</taxon>
        <taxon>Lepeophtheirus</taxon>
    </lineage>
</organism>
<sequence>MLCCGGEKQFLLKDQSGRDMKSAQNTPSRQQSQPPPHHITNQPPHMQGPRPRLLPPNQQQGPMLNHPGIGPPPMGGQGTQRAPPPHTNHFDEFRKPTGISQEVFRQLETVQNRYDSSTAAAFRAVQKSGEMVVRTLDPRQFIRLASETAPKINIDTNDPDSATSFVEIVKRPGQTLGLYIREGNGIDRNDGVFISRIAMESAVYSSGCLQIGDEILAVNLVDVTRMSLDDVVIIMSIPRRLVLTTRRRRNSRGVFPLDSTMDNPANKAAPVVVFKQGSGMSSDNYGYDRHRDNYNMPPYRDARTLTWDRNPKPDRNDPKYFPVNSLPRQMDHRHSPPRDESGMPPPMRELSTGYPPIGQQPQPQQQQQQQQPQQRSNGWNQNFYSSPEYYSSHHPSTVTDVTEHGRHPLNRMVSDPQEQHRGAGSSYNHRRSYTLQYPNRSAARYYSRTNGGRYDYASDTEALQSPVPLGGNGRMTGRSSRPLGGHSVNSRSNSLPRTFQRETLLRHPELSMEMDQISGIEDQLSDSGLTDYGNRKQRGYRSPSSFSATGGLYQYKELRRTPSTSAIYETLRRSKELRESLSGSRLSIDNISATEKTRDTDTQYFSDSEHHLTNLAHRTELRRMRNRTLSGLESLRLADHMSRPGSANSRPITPSFSTDKDSGQQFIDFNPADFIKYKSEVMPESGGIRLSGILSLHLLSGRGLRTGGRTRRIRDLYCVVEVDHIHKARTVVRSGGVNFDWDERFELDLANNLEVEFLIYSWDPQLRHRLCYRSSLRLATLFGKGHTFQQVALRLHPAGTLYLTLRFSDLREAYDRSRPVTSGIRTGKLFSCSLETVLEREASGFLVPIIVKRCVEEVEKRGLDIIGLYRLCGAEAKKNMLRDAFETSPETVDLSSENVPDINVITGLLKEYLRELPEPVFSNCLYQMLVDAMAVFLPDDPDGNAKLVFSILDCLPKANRNCLVHIMDHLSRVTSQSPRNKMNPQNLAICFAPVLMMDFSQNQPPTLNISEPIQILKYLIEIWPKSQEPL</sequence>
<feature type="compositionally biased region" description="Low complexity" evidence="2">
    <location>
        <begin position="359"/>
        <end position="374"/>
    </location>
</feature>
<evidence type="ECO:0000259" key="4">
    <source>
        <dbReference type="PROSITE" id="PS50106"/>
    </source>
</evidence>
<feature type="compositionally biased region" description="Basic and acidic residues" evidence="2">
    <location>
        <begin position="309"/>
        <end position="318"/>
    </location>
</feature>
<dbReference type="PROSITE" id="PS50106">
    <property type="entry name" value="PDZ"/>
    <property type="match status" value="1"/>
</dbReference>
<feature type="compositionally biased region" description="Polar residues" evidence="2">
    <location>
        <begin position="487"/>
        <end position="497"/>
    </location>
</feature>
<feature type="domain" description="Rho-GAP" evidence="5">
    <location>
        <begin position="832"/>
        <end position="1027"/>
    </location>
</feature>
<proteinExistence type="predicted"/>
<dbReference type="SMART" id="SM00228">
    <property type="entry name" value="PDZ"/>
    <property type="match status" value="1"/>
</dbReference>
<dbReference type="GO" id="GO:0097060">
    <property type="term" value="C:synaptic membrane"/>
    <property type="evidence" value="ECO:0007669"/>
    <property type="project" value="TreeGrafter"/>
</dbReference>
<evidence type="ECO:0000256" key="1">
    <source>
        <dbReference type="ARBA" id="ARBA00022468"/>
    </source>
</evidence>
<feature type="domain" description="PDZ" evidence="4">
    <location>
        <begin position="165"/>
        <end position="235"/>
    </location>
</feature>
<dbReference type="PROSITE" id="PS50238">
    <property type="entry name" value="RHOGAP"/>
    <property type="match status" value="1"/>
</dbReference>
<evidence type="ECO:0000256" key="2">
    <source>
        <dbReference type="SAM" id="MobiDB-lite"/>
    </source>
</evidence>
<dbReference type="SMART" id="SM00324">
    <property type="entry name" value="RhoGAP"/>
    <property type="match status" value="1"/>
</dbReference>
<feature type="region of interest" description="Disordered" evidence="2">
    <location>
        <begin position="1"/>
        <end position="93"/>
    </location>
</feature>
<feature type="compositionally biased region" description="Low complexity" evidence="2">
    <location>
        <begin position="384"/>
        <end position="396"/>
    </location>
</feature>
<feature type="compositionally biased region" description="Low complexity" evidence="2">
    <location>
        <begin position="47"/>
        <end position="62"/>
    </location>
</feature>
<dbReference type="SUPFAM" id="SSF48350">
    <property type="entry name" value="GTPase activation domain, GAP"/>
    <property type="match status" value="1"/>
</dbReference>
<protein>
    <submittedName>
        <fullName evidence="6">Rho GTPaseactivating protein 100Flike [Acyrthosiphon pisum]</fullName>
    </submittedName>
</protein>
<dbReference type="CDD" id="cd00030">
    <property type="entry name" value="C2"/>
    <property type="match status" value="1"/>
</dbReference>
<dbReference type="PANTHER" id="PTHR46150">
    <property type="entry name" value="RHO GTPASE-ACTIVATING PROTEIN 100F"/>
    <property type="match status" value="1"/>
</dbReference>
<dbReference type="InterPro" id="IPR035892">
    <property type="entry name" value="C2_domain_sf"/>
</dbReference>
<dbReference type="InterPro" id="IPR057459">
    <property type="entry name" value="SYDE1/2_C2"/>
</dbReference>
<dbReference type="InterPro" id="IPR008936">
    <property type="entry name" value="Rho_GTPase_activation_prot"/>
</dbReference>
<evidence type="ECO:0000313" key="6">
    <source>
        <dbReference type="EMBL" id="CDW22762.1"/>
    </source>
</evidence>
<feature type="domain" description="C2" evidence="3">
    <location>
        <begin position="675"/>
        <end position="791"/>
    </location>
</feature>
<dbReference type="GO" id="GO:0046578">
    <property type="term" value="P:regulation of Ras protein signal transduction"/>
    <property type="evidence" value="ECO:0007669"/>
    <property type="project" value="TreeGrafter"/>
</dbReference>
<dbReference type="InterPro" id="IPR052118">
    <property type="entry name" value="Rho-GAP_regulator"/>
</dbReference>
<feature type="region of interest" description="Disordered" evidence="2">
    <location>
        <begin position="523"/>
        <end position="547"/>
    </location>
</feature>
<dbReference type="Gene3D" id="1.10.555.10">
    <property type="entry name" value="Rho GTPase activation protein"/>
    <property type="match status" value="1"/>
</dbReference>
<dbReference type="SUPFAM" id="SSF50156">
    <property type="entry name" value="PDZ domain-like"/>
    <property type="match status" value="1"/>
</dbReference>
<dbReference type="GO" id="GO:0005096">
    <property type="term" value="F:GTPase activator activity"/>
    <property type="evidence" value="ECO:0007669"/>
    <property type="project" value="UniProtKB-KW"/>
</dbReference>